<dbReference type="Pfam" id="PF04117">
    <property type="entry name" value="Mpv17_PMP22"/>
    <property type="match status" value="1"/>
</dbReference>
<dbReference type="InterPro" id="IPR007248">
    <property type="entry name" value="Mpv17_PMP22"/>
</dbReference>
<keyword evidence="4" id="KW-1133">Transmembrane helix</keyword>
<keyword evidence="5" id="KW-0472">Membrane</keyword>
<keyword evidence="8" id="KW-1185">Reference proteome</keyword>
<evidence type="ECO:0000256" key="3">
    <source>
        <dbReference type="ARBA" id="ARBA00022692"/>
    </source>
</evidence>
<dbReference type="GO" id="GO:0005739">
    <property type="term" value="C:mitochondrion"/>
    <property type="evidence" value="ECO:0007669"/>
    <property type="project" value="TreeGrafter"/>
</dbReference>
<protein>
    <recommendedName>
        <fullName evidence="6">Mitochondrial inner membrane protein Mpv17</fullName>
    </recommendedName>
</protein>
<evidence type="ECO:0000313" key="8">
    <source>
        <dbReference type="Proteomes" id="UP000095280"/>
    </source>
</evidence>
<accession>A0A1I8JQY9</accession>
<dbReference type="GO" id="GO:0016020">
    <property type="term" value="C:membrane"/>
    <property type="evidence" value="ECO:0007669"/>
    <property type="project" value="UniProtKB-SubCell"/>
</dbReference>
<proteinExistence type="inferred from homology"/>
<evidence type="ECO:0000256" key="2">
    <source>
        <dbReference type="ARBA" id="ARBA00006824"/>
    </source>
</evidence>
<evidence type="ECO:0000256" key="5">
    <source>
        <dbReference type="ARBA" id="ARBA00023136"/>
    </source>
</evidence>
<organism evidence="8 9">
    <name type="scientific">Macrostomum lignano</name>
    <dbReference type="NCBI Taxonomy" id="282301"/>
    <lineage>
        <taxon>Eukaryota</taxon>
        <taxon>Metazoa</taxon>
        <taxon>Spiralia</taxon>
        <taxon>Lophotrochozoa</taxon>
        <taxon>Platyhelminthes</taxon>
        <taxon>Rhabditophora</taxon>
        <taxon>Macrostomorpha</taxon>
        <taxon>Macrostomida</taxon>
        <taxon>Macrostomidae</taxon>
        <taxon>Macrostomum</taxon>
    </lineage>
</organism>
<dbReference type="PANTHER" id="PTHR11266:SF17">
    <property type="entry name" value="PROTEIN MPV17"/>
    <property type="match status" value="1"/>
</dbReference>
<evidence type="ECO:0000256" key="1">
    <source>
        <dbReference type="ARBA" id="ARBA00004141"/>
    </source>
</evidence>
<comment type="subcellular location">
    <subcellularLocation>
        <location evidence="1">Membrane</location>
        <topology evidence="1">Multi-pass membrane protein</topology>
    </subcellularLocation>
</comment>
<dbReference type="PANTHER" id="PTHR11266">
    <property type="entry name" value="PEROXISOMAL MEMBRANE PROTEIN 2, PXMP2 MPV17"/>
    <property type="match status" value="1"/>
</dbReference>
<dbReference type="WBParaSite" id="snap_masked-unitig_8785-processed-gene-0.0-mRNA-1">
    <property type="protein sequence ID" value="snap_masked-unitig_8785-processed-gene-0.0-mRNA-1"/>
    <property type="gene ID" value="snap_masked-unitig_8785-processed-gene-0.0"/>
</dbReference>
<evidence type="ECO:0000256" key="4">
    <source>
        <dbReference type="ARBA" id="ARBA00022989"/>
    </source>
</evidence>
<dbReference type="Proteomes" id="UP000095280">
    <property type="component" value="Unplaced"/>
</dbReference>
<keyword evidence="3" id="KW-0812">Transmembrane</keyword>
<reference evidence="9" key="1">
    <citation type="submission" date="2016-11" db="UniProtKB">
        <authorList>
            <consortium name="WormBaseParasite"/>
        </authorList>
    </citation>
    <scope>IDENTIFICATION</scope>
</reference>
<sequence length="334" mass="37480">MFLRVLTVARPAWPLRGDLLAQSVEASQQAAKAEGTEGVNWRRTARLFTLGCCLYGPWLNQWYKFLATRFQGQRLALVKMVSADQLVMAPCVIGSYLTVVTYLNTADATKVSQQLRLFPEVLLNNYKVWPAVQTVNFLFVPVHLRLILANCVALLWNTYMSWMAHQASAQQLQRHGHAAGHQQGHVEWPVARQLVLSFAVQHPAQSPANTARQTRATASSTASQSSRVNASVQEFCGLGGKRLWLISWCLRSSHRSSLDTSGLQCLKKSACTMELMQLGQIRRLLDTRTPIWRQLTPRVHAPQKKLTEVFCFMLSLRSEPREVTETISTASSSC</sequence>
<evidence type="ECO:0000256" key="6">
    <source>
        <dbReference type="ARBA" id="ARBA00049743"/>
    </source>
</evidence>
<dbReference type="AlphaFoldDB" id="A0A1I8JQY9"/>
<evidence type="ECO:0000313" key="9">
    <source>
        <dbReference type="WBParaSite" id="snap_masked-unitig_8785-processed-gene-0.0-mRNA-1"/>
    </source>
</evidence>
<name>A0A1I8JQY9_9PLAT</name>
<comment type="similarity">
    <text evidence="2 7">Belongs to the peroxisomal membrane protein PXMP2/4 family.</text>
</comment>
<evidence type="ECO:0000256" key="7">
    <source>
        <dbReference type="RuleBase" id="RU363053"/>
    </source>
</evidence>